<dbReference type="Proteomes" id="UP000183557">
    <property type="component" value="Unassembled WGS sequence"/>
</dbReference>
<accession>A0A1I3V4I9</accession>
<gene>
    <name evidence="2" type="ORF">SAMN04487936_105120</name>
</gene>
<organism evidence="2 3">
    <name type="scientific">Halobacillus dabanensis</name>
    <dbReference type="NCBI Taxonomy" id="240302"/>
    <lineage>
        <taxon>Bacteria</taxon>
        <taxon>Bacillati</taxon>
        <taxon>Bacillota</taxon>
        <taxon>Bacilli</taxon>
        <taxon>Bacillales</taxon>
        <taxon>Bacillaceae</taxon>
        <taxon>Halobacillus</taxon>
    </lineage>
</organism>
<reference evidence="3" key="1">
    <citation type="submission" date="2016-10" db="EMBL/GenBank/DDBJ databases">
        <authorList>
            <person name="Varghese N."/>
            <person name="Submissions S."/>
        </authorList>
    </citation>
    <scope>NUCLEOTIDE SEQUENCE [LARGE SCALE GENOMIC DNA]</scope>
    <source>
        <strain evidence="3">CGMCC 1.3704</strain>
    </source>
</reference>
<feature type="transmembrane region" description="Helical" evidence="1">
    <location>
        <begin position="50"/>
        <end position="71"/>
    </location>
</feature>
<proteinExistence type="predicted"/>
<sequence length="83" mass="9282">MELVELYPWLIPSLLLVTVGTLIGSYFSFKNEKYVMMMGIGMVQTFISTLLITSVGSILFGIGLTQFYLGIVNTKRVKAMSHE</sequence>
<dbReference type="EMBL" id="FOSB01000005">
    <property type="protein sequence ID" value="SFJ89919.1"/>
    <property type="molecule type" value="Genomic_DNA"/>
</dbReference>
<dbReference type="AlphaFoldDB" id="A0A1I3V4I9"/>
<evidence type="ECO:0000313" key="2">
    <source>
        <dbReference type="EMBL" id="SFJ89919.1"/>
    </source>
</evidence>
<dbReference type="RefSeq" id="WP_075036423.1">
    <property type="nucleotide sequence ID" value="NZ_FOSB01000005.1"/>
</dbReference>
<name>A0A1I3V4I9_HALDA</name>
<keyword evidence="3" id="KW-1185">Reference proteome</keyword>
<keyword evidence="1" id="KW-0472">Membrane</keyword>
<protein>
    <submittedName>
        <fullName evidence="2">Uncharacterized protein</fullName>
    </submittedName>
</protein>
<keyword evidence="1" id="KW-1133">Transmembrane helix</keyword>
<feature type="transmembrane region" description="Helical" evidence="1">
    <location>
        <begin position="6"/>
        <end position="29"/>
    </location>
</feature>
<dbReference type="OrthoDB" id="2973097at2"/>
<evidence type="ECO:0000313" key="3">
    <source>
        <dbReference type="Proteomes" id="UP000183557"/>
    </source>
</evidence>
<evidence type="ECO:0000256" key="1">
    <source>
        <dbReference type="SAM" id="Phobius"/>
    </source>
</evidence>
<keyword evidence="1" id="KW-0812">Transmembrane</keyword>